<protein>
    <submittedName>
        <fullName evidence="2">Uncharacterized protein</fullName>
    </submittedName>
</protein>
<evidence type="ECO:0000256" key="1">
    <source>
        <dbReference type="SAM" id="Phobius"/>
    </source>
</evidence>
<reference evidence="2" key="1">
    <citation type="submission" date="2021-03" db="EMBL/GenBank/DDBJ databases">
        <title>Draft genome sequence of rust myrtle Austropuccinia psidii MF-1, a brazilian biotype.</title>
        <authorList>
            <person name="Quecine M.C."/>
            <person name="Pachon D.M.R."/>
            <person name="Bonatelli M.L."/>
            <person name="Correr F.H."/>
            <person name="Franceschini L.M."/>
            <person name="Leite T.F."/>
            <person name="Margarido G.R.A."/>
            <person name="Almeida C.A."/>
            <person name="Ferrarezi J.A."/>
            <person name="Labate C.A."/>
        </authorList>
    </citation>
    <scope>NUCLEOTIDE SEQUENCE</scope>
    <source>
        <strain evidence="2">MF-1</strain>
    </source>
</reference>
<evidence type="ECO:0000313" key="3">
    <source>
        <dbReference type="Proteomes" id="UP000765509"/>
    </source>
</evidence>
<proteinExistence type="predicted"/>
<name>A0A9Q3GB23_9BASI</name>
<dbReference type="EMBL" id="AVOT02000069">
    <property type="protein sequence ID" value="MBW0460869.1"/>
    <property type="molecule type" value="Genomic_DNA"/>
</dbReference>
<sequence>MHPTIAESDVAPDQSCQRLTKVPAMETMALPQCFSPDPEADRDPQQTLVGGAILSWKKIPFQPHLMLMKILSMILWGFLKISFPRMLKRSSSKLWLALKTK</sequence>
<organism evidence="2 3">
    <name type="scientific">Austropuccinia psidii MF-1</name>
    <dbReference type="NCBI Taxonomy" id="1389203"/>
    <lineage>
        <taxon>Eukaryota</taxon>
        <taxon>Fungi</taxon>
        <taxon>Dikarya</taxon>
        <taxon>Basidiomycota</taxon>
        <taxon>Pucciniomycotina</taxon>
        <taxon>Pucciniomycetes</taxon>
        <taxon>Pucciniales</taxon>
        <taxon>Sphaerophragmiaceae</taxon>
        <taxon>Austropuccinia</taxon>
    </lineage>
</organism>
<comment type="caution">
    <text evidence="2">The sequence shown here is derived from an EMBL/GenBank/DDBJ whole genome shotgun (WGS) entry which is preliminary data.</text>
</comment>
<feature type="transmembrane region" description="Helical" evidence="1">
    <location>
        <begin position="64"/>
        <end position="83"/>
    </location>
</feature>
<dbReference type="Proteomes" id="UP000765509">
    <property type="component" value="Unassembled WGS sequence"/>
</dbReference>
<accession>A0A9Q3GB23</accession>
<dbReference type="AlphaFoldDB" id="A0A9Q3GB23"/>
<evidence type="ECO:0000313" key="2">
    <source>
        <dbReference type="EMBL" id="MBW0460869.1"/>
    </source>
</evidence>
<keyword evidence="1" id="KW-0812">Transmembrane</keyword>
<keyword evidence="3" id="KW-1185">Reference proteome</keyword>
<keyword evidence="1" id="KW-0472">Membrane</keyword>
<gene>
    <name evidence="2" type="ORF">O181_000584</name>
</gene>
<keyword evidence="1" id="KW-1133">Transmembrane helix</keyword>